<reference evidence="6" key="2">
    <citation type="submission" date="2023-04" db="EMBL/GenBank/DDBJ databases">
        <title>Paracnuella aquatica gen. nov., sp. nov., a member of the family Chitinophagaceae isolated from a hot spring.</title>
        <authorList>
            <person name="Wang C."/>
        </authorList>
    </citation>
    <scope>NUCLEOTIDE SEQUENCE</scope>
    <source>
        <strain evidence="6">LB-8</strain>
    </source>
</reference>
<keyword evidence="3 4" id="KW-0408">Iron</keyword>
<dbReference type="GO" id="GO:0009055">
    <property type="term" value="F:electron transfer activity"/>
    <property type="evidence" value="ECO:0007669"/>
    <property type="project" value="InterPro"/>
</dbReference>
<accession>A0A9X2XZ47</accession>
<dbReference type="SUPFAM" id="SSF46626">
    <property type="entry name" value="Cytochrome c"/>
    <property type="match status" value="2"/>
</dbReference>
<dbReference type="PROSITE" id="PS51007">
    <property type="entry name" value="CYTC"/>
    <property type="match status" value="2"/>
</dbReference>
<dbReference type="InterPro" id="IPR036909">
    <property type="entry name" value="Cyt_c-like_dom_sf"/>
</dbReference>
<dbReference type="PANTHER" id="PTHR35008:SF4">
    <property type="entry name" value="BLL4482 PROTEIN"/>
    <property type="match status" value="1"/>
</dbReference>
<dbReference type="GO" id="GO:0020037">
    <property type="term" value="F:heme binding"/>
    <property type="evidence" value="ECO:0007669"/>
    <property type="project" value="InterPro"/>
</dbReference>
<evidence type="ECO:0000259" key="5">
    <source>
        <dbReference type="PROSITE" id="PS51007"/>
    </source>
</evidence>
<dbReference type="RefSeq" id="WP_279298781.1">
    <property type="nucleotide sequence ID" value="NZ_JAOTIF010000019.1"/>
</dbReference>
<dbReference type="GO" id="GO:0046872">
    <property type="term" value="F:metal ion binding"/>
    <property type="evidence" value="ECO:0007669"/>
    <property type="project" value="UniProtKB-KW"/>
</dbReference>
<feature type="domain" description="Cytochrome c" evidence="5">
    <location>
        <begin position="193"/>
        <end position="307"/>
    </location>
</feature>
<evidence type="ECO:0000256" key="3">
    <source>
        <dbReference type="ARBA" id="ARBA00023004"/>
    </source>
</evidence>
<evidence type="ECO:0000256" key="4">
    <source>
        <dbReference type="PROSITE-ProRule" id="PRU00433"/>
    </source>
</evidence>
<dbReference type="InterPro" id="IPR051459">
    <property type="entry name" value="Cytochrome_c-type_DH"/>
</dbReference>
<evidence type="ECO:0000256" key="1">
    <source>
        <dbReference type="ARBA" id="ARBA00022617"/>
    </source>
</evidence>
<protein>
    <submittedName>
        <fullName evidence="6">C-type cytochrome</fullName>
    </submittedName>
</protein>
<dbReference type="Proteomes" id="UP001155483">
    <property type="component" value="Unassembled WGS sequence"/>
</dbReference>
<dbReference type="Gene3D" id="1.10.760.10">
    <property type="entry name" value="Cytochrome c-like domain"/>
    <property type="match status" value="2"/>
</dbReference>
<dbReference type="InterPro" id="IPR009056">
    <property type="entry name" value="Cyt_c-like_dom"/>
</dbReference>
<gene>
    <name evidence="6" type="ORF">OCK74_19630</name>
</gene>
<reference evidence="6" key="1">
    <citation type="submission" date="2022-09" db="EMBL/GenBank/DDBJ databases">
        <authorList>
            <person name="Yuan C."/>
            <person name="Ke Z."/>
        </authorList>
    </citation>
    <scope>NUCLEOTIDE SEQUENCE</scope>
    <source>
        <strain evidence="6">LB-8</strain>
    </source>
</reference>
<dbReference type="EMBL" id="JAOTIF010000019">
    <property type="protein sequence ID" value="MCU7551342.1"/>
    <property type="molecule type" value="Genomic_DNA"/>
</dbReference>
<name>A0A9X2XZ47_9BACT</name>
<proteinExistence type="predicted"/>
<dbReference type="Pfam" id="PF00034">
    <property type="entry name" value="Cytochrom_C"/>
    <property type="match status" value="1"/>
</dbReference>
<evidence type="ECO:0000313" key="6">
    <source>
        <dbReference type="EMBL" id="MCU7551342.1"/>
    </source>
</evidence>
<dbReference type="AlphaFoldDB" id="A0A9X2XZ47"/>
<keyword evidence="1 4" id="KW-0349">Heme</keyword>
<sequence>MKKILRYLLIVLAVVFVAVGGFAAFVAIRGIPSGKAEVVNLKVDVTPERIAKGQKLASMLCKGCHMDPNTNKLTGRKMDEVPQFGVVYSKNITQDPEYGIGKWTDGQLAYLLRTGIKPDGTFLPIMAKLSHMSDDDLQSIIAFLRSDHQWVKADNTQHPPSQYSFLSKFITNIGAIKPMPFPKESVPDPDTTNLVKWGEYIALHRVECYSCHSRDFTKNDYVNPPNSEGFFGGGNEMTGMNGEKVVSRNLTMDEETGIGKWKEEDFIKAVKYGVPPNGPALRPPMTPFPDLSDNEARAIYAYLKSLPKIHNKVDRTLAQ</sequence>
<dbReference type="PANTHER" id="PTHR35008">
    <property type="entry name" value="BLL4482 PROTEIN-RELATED"/>
    <property type="match status" value="1"/>
</dbReference>
<evidence type="ECO:0000256" key="2">
    <source>
        <dbReference type="ARBA" id="ARBA00022723"/>
    </source>
</evidence>
<keyword evidence="2 4" id="KW-0479">Metal-binding</keyword>
<organism evidence="6 7">
    <name type="scientific">Paraflavisolibacter caeni</name>
    <dbReference type="NCBI Taxonomy" id="2982496"/>
    <lineage>
        <taxon>Bacteria</taxon>
        <taxon>Pseudomonadati</taxon>
        <taxon>Bacteroidota</taxon>
        <taxon>Chitinophagia</taxon>
        <taxon>Chitinophagales</taxon>
        <taxon>Chitinophagaceae</taxon>
        <taxon>Paraflavisolibacter</taxon>
    </lineage>
</organism>
<evidence type="ECO:0000313" key="7">
    <source>
        <dbReference type="Proteomes" id="UP001155483"/>
    </source>
</evidence>
<comment type="caution">
    <text evidence="6">The sequence shown here is derived from an EMBL/GenBank/DDBJ whole genome shotgun (WGS) entry which is preliminary data.</text>
</comment>
<keyword evidence="7" id="KW-1185">Reference proteome</keyword>
<feature type="domain" description="Cytochrome c" evidence="5">
    <location>
        <begin position="48"/>
        <end position="148"/>
    </location>
</feature>